<dbReference type="EMBL" id="CP003334">
    <property type="protein sequence ID" value="AFC69973.1"/>
    <property type="molecule type" value="Genomic_DNA"/>
</dbReference>
<comment type="similarity">
    <text evidence="1">Belongs to the transferase hexapeptide repeat family.</text>
</comment>
<protein>
    <submittedName>
        <fullName evidence="2">Acetyltransferase</fullName>
    </submittedName>
</protein>
<dbReference type="SUPFAM" id="SSF51161">
    <property type="entry name" value="Trimeric LpxA-like enzymes"/>
    <property type="match status" value="1"/>
</dbReference>
<evidence type="ECO:0000313" key="3">
    <source>
        <dbReference type="Proteomes" id="UP000008005"/>
    </source>
</evidence>
<name>H8K629_RICAG</name>
<proteinExistence type="inferred from homology"/>
<evidence type="ECO:0000256" key="1">
    <source>
        <dbReference type="ARBA" id="ARBA00007274"/>
    </source>
</evidence>
<dbReference type="InterPro" id="IPR011004">
    <property type="entry name" value="Trimer_LpxA-like_sf"/>
</dbReference>
<organism evidence="2 3">
    <name type="scientific">Rickettsia amblyommatis (strain GAT-30V)</name>
    <name type="common">Rickettsia amblyommii</name>
    <dbReference type="NCBI Taxonomy" id="1105111"/>
    <lineage>
        <taxon>Bacteria</taxon>
        <taxon>Pseudomonadati</taxon>
        <taxon>Pseudomonadota</taxon>
        <taxon>Alphaproteobacteria</taxon>
        <taxon>Rickettsiales</taxon>
        <taxon>Rickettsiaceae</taxon>
        <taxon>Rickettsieae</taxon>
        <taxon>Rickettsia</taxon>
        <taxon>spotted fever group</taxon>
    </lineage>
</organism>
<evidence type="ECO:0000313" key="2">
    <source>
        <dbReference type="EMBL" id="AFC69973.1"/>
    </source>
</evidence>
<dbReference type="PANTHER" id="PTHR43300">
    <property type="entry name" value="ACETYLTRANSFERASE"/>
    <property type="match status" value="1"/>
</dbReference>
<gene>
    <name evidence="2" type="ordered locus">MCE_05605</name>
</gene>
<dbReference type="AlphaFoldDB" id="H8K629"/>
<dbReference type="Gene3D" id="2.160.10.10">
    <property type="entry name" value="Hexapeptide repeat proteins"/>
    <property type="match status" value="1"/>
</dbReference>
<sequence length="65" mass="7281">MPGIKIADGAVVGARSLVTKNIGAYEIWGGNPAKLIKKRFSDDNIAKLLQIKWWDWSVDKIKQNL</sequence>
<dbReference type="STRING" id="1105111.MCE_05605"/>
<dbReference type="PANTHER" id="PTHR43300:SF11">
    <property type="entry name" value="ACETYLTRANSFERASE RV3034C-RELATED"/>
    <property type="match status" value="1"/>
</dbReference>
<reference evidence="3" key="1">
    <citation type="submission" date="2012-02" db="EMBL/GenBank/DDBJ databases">
        <title>Complete genome sequence of Candidatus Rickettsia amblyommii strain GAT-30V.</title>
        <authorList>
            <person name="Johnson S.L."/>
            <person name="Munk A.C."/>
            <person name="Han S."/>
            <person name="Bruce D.C."/>
            <person name="Dasch G.A."/>
        </authorList>
    </citation>
    <scope>NUCLEOTIDE SEQUENCE [LARGE SCALE GENOMIC DNA]</scope>
    <source>
        <strain evidence="3">GAT-30V</strain>
    </source>
</reference>
<dbReference type="KEGG" id="ram:MCE_05605"/>
<dbReference type="InterPro" id="IPR050179">
    <property type="entry name" value="Trans_hexapeptide_repeat"/>
</dbReference>
<dbReference type="HOGENOM" id="CLU_051638_5_2_5"/>
<accession>H8K629</accession>
<keyword evidence="2" id="KW-0808">Transferase</keyword>
<dbReference type="GO" id="GO:0016740">
    <property type="term" value="F:transferase activity"/>
    <property type="evidence" value="ECO:0007669"/>
    <property type="project" value="UniProtKB-KW"/>
</dbReference>
<dbReference type="Proteomes" id="UP000008005">
    <property type="component" value="Chromosome"/>
</dbReference>
<reference evidence="2 3" key="2">
    <citation type="journal article" date="2016" name="Int. J. Syst. Evol. Microbiol.">
        <title>Rickettsia amblyommatis sp. nov., a spotted fever group Rickettsia associated with multiple species of Amblyomma ticks in North, Central and South America.</title>
        <authorList>
            <person name="Karpathy S.E."/>
            <person name="Slater K.S."/>
            <person name="Goldsmith C.S."/>
            <person name="Nicholson W.L."/>
            <person name="Paddock C.D."/>
        </authorList>
    </citation>
    <scope>NUCLEOTIDE SEQUENCE [LARGE SCALE GENOMIC DNA]</scope>
    <source>
        <strain evidence="2 3">GAT-30V</strain>
    </source>
</reference>